<dbReference type="Proteomes" id="UP000244523">
    <property type="component" value="Unassembled WGS sequence"/>
</dbReference>
<dbReference type="AlphaFoldDB" id="A0A2T6KK92"/>
<proteinExistence type="predicted"/>
<protein>
    <submittedName>
        <fullName evidence="1">Uncharacterized protein</fullName>
    </submittedName>
</protein>
<comment type="caution">
    <text evidence="1">The sequence shown here is derived from an EMBL/GenBank/DDBJ whole genome shotgun (WGS) entry which is preliminary data.</text>
</comment>
<dbReference type="EMBL" id="QBUD01000003">
    <property type="protein sequence ID" value="PUB16355.1"/>
    <property type="molecule type" value="Genomic_DNA"/>
</dbReference>
<reference evidence="1 2" key="1">
    <citation type="submission" date="2018-04" db="EMBL/GenBank/DDBJ databases">
        <title>Genomic Encyclopedia of Archaeal and Bacterial Type Strains, Phase II (KMG-II): from individual species to whole genera.</title>
        <authorList>
            <person name="Goeker M."/>
        </authorList>
    </citation>
    <scope>NUCLEOTIDE SEQUENCE [LARGE SCALE GENOMIC DNA]</scope>
    <source>
        <strain evidence="1 2">DSM 29955</strain>
    </source>
</reference>
<evidence type="ECO:0000313" key="2">
    <source>
        <dbReference type="Proteomes" id="UP000244523"/>
    </source>
</evidence>
<evidence type="ECO:0000313" key="1">
    <source>
        <dbReference type="EMBL" id="PUB16355.1"/>
    </source>
</evidence>
<gene>
    <name evidence="1" type="ORF">C8N45_103210</name>
</gene>
<accession>A0A2T6KK92</accession>
<sequence length="58" mass="6279">MLMALRIENNPKVPVGLSLLLAVQMFCAVFFLTDVIADMGESPESAGFPFHLVIEAIA</sequence>
<organism evidence="1 2">
    <name type="scientific">Yoonia sediminilitoris</name>
    <dbReference type="NCBI Taxonomy" id="1286148"/>
    <lineage>
        <taxon>Bacteria</taxon>
        <taxon>Pseudomonadati</taxon>
        <taxon>Pseudomonadota</taxon>
        <taxon>Alphaproteobacteria</taxon>
        <taxon>Rhodobacterales</taxon>
        <taxon>Paracoccaceae</taxon>
        <taxon>Yoonia</taxon>
    </lineage>
</organism>
<keyword evidence="2" id="KW-1185">Reference proteome</keyword>
<name>A0A2T6KK92_9RHOB</name>